<name>A0A502EJG9_9MYCO</name>
<dbReference type="Gene3D" id="1.10.260.130">
    <property type="match status" value="1"/>
</dbReference>
<reference evidence="1 2" key="1">
    <citation type="journal article" date="2019" name="Environ. Microbiol.">
        <title>Species interactions and distinct microbial communities in high Arctic permafrost affected cryosols are associated with the CH4 and CO2 gas fluxes.</title>
        <authorList>
            <person name="Altshuler I."/>
            <person name="Hamel J."/>
            <person name="Turney S."/>
            <person name="Magnuson E."/>
            <person name="Levesque R."/>
            <person name="Greer C."/>
            <person name="Whyte L.G."/>
        </authorList>
    </citation>
    <scope>NUCLEOTIDE SEQUENCE [LARGE SCALE GENOMIC DNA]</scope>
    <source>
        <strain evidence="1 2">S5.20</strain>
    </source>
</reference>
<keyword evidence="2" id="KW-1185">Reference proteome</keyword>
<proteinExistence type="predicted"/>
<accession>A0A502EJG9</accession>
<dbReference type="RefSeq" id="WP_140687088.1">
    <property type="nucleotide sequence ID" value="NZ_RCZG01000001.1"/>
</dbReference>
<dbReference type="EMBL" id="RCZG01000001">
    <property type="protein sequence ID" value="TPG36471.1"/>
    <property type="molecule type" value="Genomic_DNA"/>
</dbReference>
<dbReference type="Pfam" id="PF03583">
    <property type="entry name" value="LIP"/>
    <property type="match status" value="1"/>
</dbReference>
<comment type="caution">
    <text evidence="1">The sequence shown here is derived from an EMBL/GenBank/DDBJ whole genome shotgun (WGS) entry which is preliminary data.</text>
</comment>
<dbReference type="PANTHER" id="PTHR34853:SF1">
    <property type="entry name" value="LIPASE 5"/>
    <property type="match status" value="1"/>
</dbReference>
<dbReference type="InterPro" id="IPR005152">
    <property type="entry name" value="Lipase_secreted"/>
</dbReference>
<evidence type="ECO:0000313" key="2">
    <source>
        <dbReference type="Proteomes" id="UP000320095"/>
    </source>
</evidence>
<dbReference type="PANTHER" id="PTHR34853">
    <property type="match status" value="1"/>
</dbReference>
<dbReference type="Proteomes" id="UP000320095">
    <property type="component" value="Unassembled WGS sequence"/>
</dbReference>
<protein>
    <submittedName>
        <fullName evidence="1">Uncharacterized protein</fullName>
    </submittedName>
</protein>
<dbReference type="OrthoDB" id="9798122at2"/>
<dbReference type="AlphaFoldDB" id="A0A502EJG9"/>
<dbReference type="GO" id="GO:0004806">
    <property type="term" value="F:triacylglycerol lipase activity"/>
    <property type="evidence" value="ECO:0007669"/>
    <property type="project" value="InterPro"/>
</dbReference>
<evidence type="ECO:0000313" key="1">
    <source>
        <dbReference type="EMBL" id="TPG36471.1"/>
    </source>
</evidence>
<organism evidence="1 2">
    <name type="scientific">Mycolicibacterium hodleri</name>
    <dbReference type="NCBI Taxonomy" id="49897"/>
    <lineage>
        <taxon>Bacteria</taxon>
        <taxon>Bacillati</taxon>
        <taxon>Actinomycetota</taxon>
        <taxon>Actinomycetes</taxon>
        <taxon>Mycobacteriales</taxon>
        <taxon>Mycobacteriaceae</taxon>
        <taxon>Mycolicibacterium</taxon>
    </lineage>
</organism>
<dbReference type="GO" id="GO:0016042">
    <property type="term" value="P:lipid catabolic process"/>
    <property type="evidence" value="ECO:0007669"/>
    <property type="project" value="InterPro"/>
</dbReference>
<gene>
    <name evidence="1" type="ORF">EAH80_00375</name>
</gene>
<sequence>MANDTWAGAPPADPAAVMPAADGSILAGAIGYVLNSMIAAYPETEQMIRDSLTLRGHEMVDKTKEQCTFQTLADFGFRHLQPYFNEPLDELGKREPLKSAFAEQRIGRLRPTTPGQVQGRGV</sequence>